<name>A0A9X1NGR5_9ACTN</name>
<accession>A0A9X1NGR5</accession>
<keyword evidence="2" id="KW-1185">Reference proteome</keyword>
<organism evidence="1 2">
    <name type="scientific">Kineosporia babensis</name>
    <dbReference type="NCBI Taxonomy" id="499548"/>
    <lineage>
        <taxon>Bacteria</taxon>
        <taxon>Bacillati</taxon>
        <taxon>Actinomycetota</taxon>
        <taxon>Actinomycetes</taxon>
        <taxon>Kineosporiales</taxon>
        <taxon>Kineosporiaceae</taxon>
        <taxon>Kineosporia</taxon>
    </lineage>
</organism>
<dbReference type="AlphaFoldDB" id="A0A9X1NGR5"/>
<dbReference type="Proteomes" id="UP001138997">
    <property type="component" value="Unassembled WGS sequence"/>
</dbReference>
<comment type="caution">
    <text evidence="1">The sequence shown here is derived from an EMBL/GenBank/DDBJ whole genome shotgun (WGS) entry which is preliminary data.</text>
</comment>
<protein>
    <submittedName>
        <fullName evidence="1">Uncharacterized protein</fullName>
    </submittedName>
</protein>
<evidence type="ECO:0000313" key="1">
    <source>
        <dbReference type="EMBL" id="MCD5312996.1"/>
    </source>
</evidence>
<gene>
    <name evidence="1" type="ORF">LR394_18975</name>
</gene>
<dbReference type="RefSeq" id="WP_231443783.1">
    <property type="nucleotide sequence ID" value="NZ_JAJOMB010000010.1"/>
</dbReference>
<sequence>MSRYAQNFWKSPASPGAEHRAPWWTTNSAKTTTRETPAYLSSTARLAKLLLPGEAVEACPGAVAAEGVAPASGLDAGEVIENLVSGAASIGAAALAQVQNLGAGATDLGITPASVAEGAMSLGVHAGEAIGTLISGTVGAGEVILGQLPSISGAATSLWVSPVGIAMEALALGADAAEMMEDKVSSTAEALGALLSL</sequence>
<dbReference type="EMBL" id="JAJOMB010000010">
    <property type="protein sequence ID" value="MCD5312996.1"/>
    <property type="molecule type" value="Genomic_DNA"/>
</dbReference>
<proteinExistence type="predicted"/>
<evidence type="ECO:0000313" key="2">
    <source>
        <dbReference type="Proteomes" id="UP001138997"/>
    </source>
</evidence>
<reference evidence="1" key="1">
    <citation type="submission" date="2021-11" db="EMBL/GenBank/DDBJ databases">
        <title>Streptomyces corallinus and Kineosporia corallina sp. nov., two new coral-derived marine actinobacteria.</title>
        <authorList>
            <person name="Buangrab K."/>
            <person name="Sutthacheep M."/>
            <person name="Yeemin T."/>
            <person name="Harunari E."/>
            <person name="Igarashi Y."/>
            <person name="Sripreechasak P."/>
            <person name="Kanchanasin P."/>
            <person name="Tanasupawat S."/>
            <person name="Phongsopitanun W."/>
        </authorList>
    </citation>
    <scope>NUCLEOTIDE SEQUENCE</scope>
    <source>
        <strain evidence="1">JCM 31032</strain>
    </source>
</reference>